<comment type="caution">
    <text evidence="3">The sequence shown here is derived from an EMBL/GenBank/DDBJ whole genome shotgun (WGS) entry which is preliminary data.</text>
</comment>
<evidence type="ECO:0000313" key="4">
    <source>
        <dbReference type="Proteomes" id="UP000886520"/>
    </source>
</evidence>
<evidence type="ECO:0000256" key="1">
    <source>
        <dbReference type="SAM" id="Coils"/>
    </source>
</evidence>
<proteinExistence type="predicted"/>
<keyword evidence="2" id="KW-0732">Signal</keyword>
<accession>A0A9D4V0G9</accession>
<keyword evidence="1" id="KW-0175">Coiled coil</keyword>
<dbReference type="Proteomes" id="UP000886520">
    <property type="component" value="Chromosome 7"/>
</dbReference>
<gene>
    <name evidence="3" type="ORF">GOP47_0007222</name>
</gene>
<sequence length="142" mass="15756">MSERLPAILMGLCGVAAIEVMAEQVRRGENEVQLRRLQLGSEKQSQKLMSDIQAAQSELRRSADERLVHIERMLAALQEERLQKPLNEVHSQLQSLQESQTQLSSTLQGIQSSQAQAQLHIANLLKYQAMKAAANETPGGRG</sequence>
<feature type="chain" id="PRO_5038737300" evidence="2">
    <location>
        <begin position="18"/>
        <end position="142"/>
    </location>
</feature>
<evidence type="ECO:0000256" key="2">
    <source>
        <dbReference type="SAM" id="SignalP"/>
    </source>
</evidence>
<evidence type="ECO:0000313" key="3">
    <source>
        <dbReference type="EMBL" id="KAI5077398.1"/>
    </source>
</evidence>
<reference evidence="3" key="1">
    <citation type="submission" date="2021-01" db="EMBL/GenBank/DDBJ databases">
        <title>Adiantum capillus-veneris genome.</title>
        <authorList>
            <person name="Fang Y."/>
            <person name="Liao Q."/>
        </authorList>
    </citation>
    <scope>NUCLEOTIDE SEQUENCE</scope>
    <source>
        <strain evidence="3">H3</strain>
        <tissue evidence="3">Leaf</tissue>
    </source>
</reference>
<feature type="signal peptide" evidence="2">
    <location>
        <begin position="1"/>
        <end position="17"/>
    </location>
</feature>
<keyword evidence="4" id="KW-1185">Reference proteome</keyword>
<dbReference type="EMBL" id="JABFUD020000007">
    <property type="protein sequence ID" value="KAI5077398.1"/>
    <property type="molecule type" value="Genomic_DNA"/>
</dbReference>
<name>A0A9D4V0G9_ADICA</name>
<organism evidence="3 4">
    <name type="scientific">Adiantum capillus-veneris</name>
    <name type="common">Maidenhair fern</name>
    <dbReference type="NCBI Taxonomy" id="13818"/>
    <lineage>
        <taxon>Eukaryota</taxon>
        <taxon>Viridiplantae</taxon>
        <taxon>Streptophyta</taxon>
        <taxon>Embryophyta</taxon>
        <taxon>Tracheophyta</taxon>
        <taxon>Polypodiopsida</taxon>
        <taxon>Polypodiidae</taxon>
        <taxon>Polypodiales</taxon>
        <taxon>Pteridineae</taxon>
        <taxon>Pteridaceae</taxon>
        <taxon>Vittarioideae</taxon>
        <taxon>Adiantum</taxon>
    </lineage>
</organism>
<dbReference type="AlphaFoldDB" id="A0A9D4V0G9"/>
<protein>
    <submittedName>
        <fullName evidence="3">Uncharacterized protein</fullName>
    </submittedName>
</protein>
<feature type="coiled-coil region" evidence="1">
    <location>
        <begin position="45"/>
        <end position="80"/>
    </location>
</feature>